<gene>
    <name evidence="1" type="ORF">rCG_28486</name>
</gene>
<protein>
    <submittedName>
        <fullName evidence="1">RCG28486</fullName>
    </submittedName>
</protein>
<evidence type="ECO:0000313" key="1">
    <source>
        <dbReference type="EMBL" id="EDL82159.1"/>
    </source>
</evidence>
<name>A6HVM3_RAT</name>
<sequence length="66" mass="7661">MAQLNSIHFPNPCSSKRQCGQACRSTNFCRNYFSVAVKRHHDQDNVHKKRYIRGSCTTENSHLIHT</sequence>
<reference evidence="2" key="1">
    <citation type="submission" date="2005-09" db="EMBL/GenBank/DDBJ databases">
        <authorList>
            <person name="Mural R.J."/>
            <person name="Li P.W."/>
            <person name="Adams M.D."/>
            <person name="Amanatides P.G."/>
            <person name="Baden-Tillson H."/>
            <person name="Barnstead M."/>
            <person name="Chin S.H."/>
            <person name="Dew I."/>
            <person name="Evans C.A."/>
            <person name="Ferriera S."/>
            <person name="Flanigan M."/>
            <person name="Fosler C."/>
            <person name="Glodek A."/>
            <person name="Gu Z."/>
            <person name="Holt R.A."/>
            <person name="Jennings D."/>
            <person name="Kraft C.L."/>
            <person name="Lu F."/>
            <person name="Nguyen T."/>
            <person name="Nusskern D.R."/>
            <person name="Pfannkoch C.M."/>
            <person name="Sitter C."/>
            <person name="Sutton G.G."/>
            <person name="Venter J.C."/>
            <person name="Wang Z."/>
            <person name="Woodage T."/>
            <person name="Zheng X.H."/>
            <person name="Zhong F."/>
        </authorList>
    </citation>
    <scope>NUCLEOTIDE SEQUENCE [LARGE SCALE GENOMIC DNA]</scope>
    <source>
        <strain>BN</strain>
        <strain evidence="2">Sprague-Dawley</strain>
    </source>
</reference>
<accession>A6HVM3</accession>
<organism evidence="1 2">
    <name type="scientific">Rattus norvegicus</name>
    <name type="common">Rat</name>
    <dbReference type="NCBI Taxonomy" id="10116"/>
    <lineage>
        <taxon>Eukaryota</taxon>
        <taxon>Metazoa</taxon>
        <taxon>Chordata</taxon>
        <taxon>Craniata</taxon>
        <taxon>Vertebrata</taxon>
        <taxon>Euteleostomi</taxon>
        <taxon>Mammalia</taxon>
        <taxon>Eutheria</taxon>
        <taxon>Euarchontoglires</taxon>
        <taxon>Glires</taxon>
        <taxon>Rodentia</taxon>
        <taxon>Myomorpha</taxon>
        <taxon>Muroidea</taxon>
        <taxon>Muridae</taxon>
        <taxon>Murinae</taxon>
        <taxon>Rattus</taxon>
    </lineage>
</organism>
<dbReference type="Proteomes" id="UP000234681">
    <property type="component" value="Chromosome 2"/>
</dbReference>
<dbReference type="EMBL" id="CH473952">
    <property type="protein sequence ID" value="EDL82159.1"/>
    <property type="molecule type" value="Genomic_DNA"/>
</dbReference>
<evidence type="ECO:0000313" key="2">
    <source>
        <dbReference type="Proteomes" id="UP000234681"/>
    </source>
</evidence>
<dbReference type="AlphaFoldDB" id="A6HVM3"/>
<proteinExistence type="predicted"/>